<dbReference type="RefSeq" id="WP_284486097.1">
    <property type="nucleotide sequence ID" value="NZ_JASNJE010000016.1"/>
</dbReference>
<evidence type="ECO:0008006" key="3">
    <source>
        <dbReference type="Google" id="ProtNLM"/>
    </source>
</evidence>
<comment type="caution">
    <text evidence="1">The sequence shown here is derived from an EMBL/GenBank/DDBJ whole genome shotgun (WGS) entry which is preliminary data.</text>
</comment>
<name>A0ABT7FGT1_9RHOB</name>
<keyword evidence="2" id="KW-1185">Reference proteome</keyword>
<gene>
    <name evidence="1" type="ORF">QO034_13670</name>
</gene>
<organism evidence="1 2">
    <name type="scientific">Sedimentitalea xiamensis</name>
    <dbReference type="NCBI Taxonomy" id="3050037"/>
    <lineage>
        <taxon>Bacteria</taxon>
        <taxon>Pseudomonadati</taxon>
        <taxon>Pseudomonadota</taxon>
        <taxon>Alphaproteobacteria</taxon>
        <taxon>Rhodobacterales</taxon>
        <taxon>Paracoccaceae</taxon>
        <taxon>Sedimentitalea</taxon>
    </lineage>
</organism>
<evidence type="ECO:0000313" key="2">
    <source>
        <dbReference type="Proteomes" id="UP001227126"/>
    </source>
</evidence>
<accession>A0ABT7FGT1</accession>
<sequence length="171" mass="18243">MKTNVIVLTAASLALSACGWRDSSLNPGNWFGSSEPVQSVAADGSVNALIPPERGGLLRRPEAADLSVPIASVTKLQIDPTPSGAIILAEGVASRQGAFAAELRPVNPELVSDDGILELDFRVAYPPWETPVGDQRSRTVVDAYTLSRQDLSAVRLVRVRGAQNALESRRR</sequence>
<dbReference type="Proteomes" id="UP001227126">
    <property type="component" value="Unassembled WGS sequence"/>
</dbReference>
<dbReference type="EMBL" id="JASNJE010000016">
    <property type="protein sequence ID" value="MDK3074163.1"/>
    <property type="molecule type" value="Genomic_DNA"/>
</dbReference>
<proteinExistence type="predicted"/>
<dbReference type="PROSITE" id="PS51257">
    <property type="entry name" value="PROKAR_LIPOPROTEIN"/>
    <property type="match status" value="1"/>
</dbReference>
<reference evidence="1 2" key="1">
    <citation type="submission" date="2023-05" db="EMBL/GenBank/DDBJ databases">
        <title>Sedimentitalea sp. nov. JM2-8.</title>
        <authorList>
            <person name="Huang J."/>
        </authorList>
    </citation>
    <scope>NUCLEOTIDE SEQUENCE [LARGE SCALE GENOMIC DNA]</scope>
    <source>
        <strain evidence="1 2">JM2-8</strain>
    </source>
</reference>
<protein>
    <recommendedName>
        <fullName evidence="3">Lipoprotein</fullName>
    </recommendedName>
</protein>
<evidence type="ECO:0000313" key="1">
    <source>
        <dbReference type="EMBL" id="MDK3074163.1"/>
    </source>
</evidence>